<dbReference type="InterPro" id="IPR038408">
    <property type="entry name" value="GNK2_sf"/>
</dbReference>
<dbReference type="EMBL" id="JBJKBG010000006">
    <property type="protein sequence ID" value="KAL3737120.1"/>
    <property type="molecule type" value="Genomic_DNA"/>
</dbReference>
<dbReference type="InterPro" id="IPR002902">
    <property type="entry name" value="GNK2"/>
</dbReference>
<proteinExistence type="predicted"/>
<protein>
    <recommendedName>
        <fullName evidence="4">Gnk2-homologous domain-containing protein</fullName>
    </recommendedName>
</protein>
<gene>
    <name evidence="5" type="ORF">ACJRO7_025960</name>
</gene>
<evidence type="ECO:0000256" key="3">
    <source>
        <dbReference type="SAM" id="SignalP"/>
    </source>
</evidence>
<dbReference type="Proteomes" id="UP001634007">
    <property type="component" value="Unassembled WGS sequence"/>
</dbReference>
<dbReference type="Pfam" id="PF01657">
    <property type="entry name" value="Stress-antifung"/>
    <property type="match status" value="1"/>
</dbReference>
<reference evidence="5 6" key="1">
    <citation type="submission" date="2024-11" db="EMBL/GenBank/DDBJ databases">
        <title>Chromosome-level genome assembly of Eucalyptus globulus Labill. provides insights into its genome evolution.</title>
        <authorList>
            <person name="Li X."/>
        </authorList>
    </citation>
    <scope>NUCLEOTIDE SEQUENCE [LARGE SCALE GENOMIC DNA]</scope>
    <source>
        <strain evidence="5">CL2024</strain>
        <tissue evidence="5">Fresh tender leaves</tissue>
    </source>
</reference>
<feature type="chain" id="PRO_5044851010" description="Gnk2-homologous domain-containing protein" evidence="3">
    <location>
        <begin position="24"/>
        <end position="119"/>
    </location>
</feature>
<feature type="domain" description="Gnk2-homologous" evidence="4">
    <location>
        <begin position="12"/>
        <end position="117"/>
    </location>
</feature>
<evidence type="ECO:0000256" key="1">
    <source>
        <dbReference type="ARBA" id="ARBA00022729"/>
    </source>
</evidence>
<evidence type="ECO:0000259" key="4">
    <source>
        <dbReference type="PROSITE" id="PS51473"/>
    </source>
</evidence>
<organism evidence="5 6">
    <name type="scientific">Eucalyptus globulus</name>
    <name type="common">Tasmanian blue gum</name>
    <dbReference type="NCBI Taxonomy" id="34317"/>
    <lineage>
        <taxon>Eukaryota</taxon>
        <taxon>Viridiplantae</taxon>
        <taxon>Streptophyta</taxon>
        <taxon>Embryophyta</taxon>
        <taxon>Tracheophyta</taxon>
        <taxon>Spermatophyta</taxon>
        <taxon>Magnoliopsida</taxon>
        <taxon>eudicotyledons</taxon>
        <taxon>Gunneridae</taxon>
        <taxon>Pentapetalae</taxon>
        <taxon>rosids</taxon>
        <taxon>malvids</taxon>
        <taxon>Myrtales</taxon>
        <taxon>Myrtaceae</taxon>
        <taxon>Myrtoideae</taxon>
        <taxon>Eucalypteae</taxon>
        <taxon>Eucalyptus</taxon>
    </lineage>
</organism>
<feature type="signal peptide" evidence="3">
    <location>
        <begin position="1"/>
        <end position="23"/>
    </location>
</feature>
<accession>A0ABD3KAR7</accession>
<evidence type="ECO:0000313" key="5">
    <source>
        <dbReference type="EMBL" id="KAL3737120.1"/>
    </source>
</evidence>
<keyword evidence="2" id="KW-0677">Repeat</keyword>
<dbReference type="Gene3D" id="3.30.430.20">
    <property type="entry name" value="Gnk2 domain, C-X8-C-X2-C motif"/>
    <property type="match status" value="1"/>
</dbReference>
<keyword evidence="1 3" id="KW-0732">Signal</keyword>
<keyword evidence="6" id="KW-1185">Reference proteome</keyword>
<evidence type="ECO:0000313" key="6">
    <source>
        <dbReference type="Proteomes" id="UP001634007"/>
    </source>
</evidence>
<evidence type="ECO:0000256" key="2">
    <source>
        <dbReference type="ARBA" id="ARBA00022737"/>
    </source>
</evidence>
<comment type="caution">
    <text evidence="5">The sequence shown here is derived from an EMBL/GenBank/DDBJ whole genome shotgun (WGS) entry which is preliminary data.</text>
</comment>
<sequence>MAVFWRIPAIEIWFFCICVNVHCLPDTTVIAYGHNVDWIVNNLADQTTRNGYNYCTQATELGQGCYGHALCAGHLLSFDCNLCLVNAGYDLTNGCLDNTGAQEQLKDYRMRYENYEFTE</sequence>
<dbReference type="PROSITE" id="PS51473">
    <property type="entry name" value="GNK2"/>
    <property type="match status" value="1"/>
</dbReference>
<dbReference type="AlphaFoldDB" id="A0ABD3KAR7"/>
<name>A0ABD3KAR7_EUCGL</name>
<dbReference type="CDD" id="cd23509">
    <property type="entry name" value="Gnk2-like"/>
    <property type="match status" value="1"/>
</dbReference>